<comment type="caution">
    <text evidence="3">The sequence shown here is derived from an EMBL/GenBank/DDBJ whole genome shotgun (WGS) entry which is preliminary data.</text>
</comment>
<name>A0A699ITN5_TANCI</name>
<feature type="transmembrane region" description="Helical" evidence="2">
    <location>
        <begin position="70"/>
        <end position="91"/>
    </location>
</feature>
<keyword evidence="2" id="KW-0812">Transmembrane</keyword>
<organism evidence="3">
    <name type="scientific">Tanacetum cinerariifolium</name>
    <name type="common">Dalmatian daisy</name>
    <name type="synonym">Chrysanthemum cinerariifolium</name>
    <dbReference type="NCBI Taxonomy" id="118510"/>
    <lineage>
        <taxon>Eukaryota</taxon>
        <taxon>Viridiplantae</taxon>
        <taxon>Streptophyta</taxon>
        <taxon>Embryophyta</taxon>
        <taxon>Tracheophyta</taxon>
        <taxon>Spermatophyta</taxon>
        <taxon>Magnoliopsida</taxon>
        <taxon>eudicotyledons</taxon>
        <taxon>Gunneridae</taxon>
        <taxon>Pentapetalae</taxon>
        <taxon>asterids</taxon>
        <taxon>campanulids</taxon>
        <taxon>Asterales</taxon>
        <taxon>Asteraceae</taxon>
        <taxon>Asteroideae</taxon>
        <taxon>Anthemideae</taxon>
        <taxon>Anthemidinae</taxon>
        <taxon>Tanacetum</taxon>
    </lineage>
</organism>
<keyword evidence="2" id="KW-0472">Membrane</keyword>
<feature type="compositionally biased region" description="Polar residues" evidence="1">
    <location>
        <begin position="202"/>
        <end position="217"/>
    </location>
</feature>
<protein>
    <submittedName>
        <fullName evidence="3">Nuclear RNA polymerase D1B</fullName>
    </submittedName>
</protein>
<accession>A0A699ITN5</accession>
<proteinExistence type="predicted"/>
<evidence type="ECO:0000256" key="2">
    <source>
        <dbReference type="SAM" id="Phobius"/>
    </source>
</evidence>
<keyword evidence="2" id="KW-1133">Transmembrane helix</keyword>
<reference evidence="3" key="1">
    <citation type="journal article" date="2019" name="Sci. Rep.">
        <title>Draft genome of Tanacetum cinerariifolium, the natural source of mosquito coil.</title>
        <authorList>
            <person name="Yamashiro T."/>
            <person name="Shiraishi A."/>
            <person name="Satake H."/>
            <person name="Nakayama K."/>
        </authorList>
    </citation>
    <scope>NUCLEOTIDE SEQUENCE</scope>
</reference>
<gene>
    <name evidence="3" type="ORF">Tci_554795</name>
</gene>
<evidence type="ECO:0000313" key="3">
    <source>
        <dbReference type="EMBL" id="GEZ82822.1"/>
    </source>
</evidence>
<feature type="compositionally biased region" description="Basic and acidic residues" evidence="1">
    <location>
        <begin position="190"/>
        <end position="200"/>
    </location>
</feature>
<dbReference type="AlphaFoldDB" id="A0A699ITN5"/>
<feature type="compositionally biased region" description="Polar residues" evidence="1">
    <location>
        <begin position="172"/>
        <end position="187"/>
    </location>
</feature>
<feature type="region of interest" description="Disordered" evidence="1">
    <location>
        <begin position="172"/>
        <end position="228"/>
    </location>
</feature>
<dbReference type="EMBL" id="BKCJ010329093">
    <property type="protein sequence ID" value="GEZ82822.1"/>
    <property type="molecule type" value="Genomic_DNA"/>
</dbReference>
<sequence>MEEILTKCEDTLNSFRKKKKVVNVVSADHPKAIGRHATVDNAIDVGHVYLDKRLSTSVSAVTKGIMKEHLLLLATIMICVGMLVGFNQAGIKALSKALNFQALFSEATFFYAAELQRKLRMSINQTKEPRDMNGQSYQPSHMNFAPALQHQVQPSISPNDRSASIEQPHYAYNNSSAEQTTDPSNQPLDFGRRYGHDHDPYGQSTYGHESKGSTRGLSTFIAKPSISA</sequence>
<evidence type="ECO:0000256" key="1">
    <source>
        <dbReference type="SAM" id="MobiDB-lite"/>
    </source>
</evidence>